<dbReference type="AlphaFoldDB" id="A0A127P784"/>
<dbReference type="OrthoDB" id="8617430at2"/>
<evidence type="ECO:0000259" key="1">
    <source>
        <dbReference type="Pfam" id="PF10099"/>
    </source>
</evidence>
<dbReference type="Proteomes" id="UP000072421">
    <property type="component" value="Chromosome"/>
</dbReference>
<dbReference type="GO" id="GO:0006417">
    <property type="term" value="P:regulation of translation"/>
    <property type="evidence" value="ECO:0007669"/>
    <property type="project" value="TreeGrafter"/>
</dbReference>
<evidence type="ECO:0000313" key="2">
    <source>
        <dbReference type="EMBL" id="AMO93617.1"/>
    </source>
</evidence>
<dbReference type="Pfam" id="PF10099">
    <property type="entry name" value="RskA_C"/>
    <property type="match status" value="1"/>
</dbReference>
<dbReference type="RefSeq" id="WP_061538861.1">
    <property type="nucleotide sequence ID" value="NZ_CP013232.1"/>
</dbReference>
<dbReference type="EMBL" id="CP013232">
    <property type="protein sequence ID" value="AMO93617.1"/>
    <property type="molecule type" value="Genomic_DNA"/>
</dbReference>
<dbReference type="InterPro" id="IPR051474">
    <property type="entry name" value="Anti-sigma-K/W_factor"/>
</dbReference>
<evidence type="ECO:0000313" key="3">
    <source>
        <dbReference type="Proteomes" id="UP000072421"/>
    </source>
</evidence>
<dbReference type="GO" id="GO:0005886">
    <property type="term" value="C:plasma membrane"/>
    <property type="evidence" value="ECO:0007669"/>
    <property type="project" value="InterPro"/>
</dbReference>
<gene>
    <name evidence="2" type="ORF">CFter6_0893</name>
</gene>
<organism evidence="2">
    <name type="scientific">Collimonas fungivorans</name>
    <dbReference type="NCBI Taxonomy" id="158899"/>
    <lineage>
        <taxon>Bacteria</taxon>
        <taxon>Pseudomonadati</taxon>
        <taxon>Pseudomonadota</taxon>
        <taxon>Betaproteobacteria</taxon>
        <taxon>Burkholderiales</taxon>
        <taxon>Oxalobacteraceae</taxon>
        <taxon>Collimonas</taxon>
    </lineage>
</organism>
<name>A0A127P784_9BURK</name>
<feature type="domain" description="Anti-sigma K factor RskA C-terminal" evidence="1">
    <location>
        <begin position="106"/>
        <end position="232"/>
    </location>
</feature>
<sequence length="241" mass="26043">MDIERNPVLVDKLAAEYVLGTLRGGALRRFETLLRRHAVLRQAVAEWQDRLHPMAELAPPAQPPAAVWSAIETRLDLPRKPQHKRSVWLELREDLSFWRGLGLVSTTAAIILTSLLLSRQQLPPVPAAPAVSYIAMLSNDQAQPIAVVTGDAPGGRLLVKLVIPQKIAADKSLELWAVPKEGPPRSLGLLEANGSISLTLPADATPQTVPLLAVTLEPKGGSPDPKGPTGPILFKGAWIRI</sequence>
<accession>A0A127P784</accession>
<dbReference type="PANTHER" id="PTHR37461:SF1">
    <property type="entry name" value="ANTI-SIGMA-K FACTOR RSKA"/>
    <property type="match status" value="1"/>
</dbReference>
<dbReference type="GO" id="GO:0016989">
    <property type="term" value="F:sigma factor antagonist activity"/>
    <property type="evidence" value="ECO:0007669"/>
    <property type="project" value="TreeGrafter"/>
</dbReference>
<dbReference type="PANTHER" id="PTHR37461">
    <property type="entry name" value="ANTI-SIGMA-K FACTOR RSKA"/>
    <property type="match status" value="1"/>
</dbReference>
<protein>
    <submittedName>
        <fullName evidence="2">Anti-sigma-K factor rskA family protein</fullName>
    </submittedName>
</protein>
<dbReference type="InterPro" id="IPR018764">
    <property type="entry name" value="RskA_C"/>
</dbReference>
<proteinExistence type="predicted"/>
<dbReference type="PATRIC" id="fig|158899.10.peg.911"/>
<reference evidence="2 3" key="1">
    <citation type="submission" date="2015-11" db="EMBL/GenBank/DDBJ databases">
        <title>Exploring the genomic traits of fungus-feeding bacterial genus Collimonas.</title>
        <authorList>
            <person name="Song C."/>
            <person name="Schmidt R."/>
            <person name="de Jager V."/>
            <person name="Krzyzanowska D."/>
            <person name="Jongedijk E."/>
            <person name="Cankar K."/>
            <person name="Beekwilder J."/>
            <person name="van Veen A."/>
            <person name="de Boer W."/>
            <person name="van Veen J.A."/>
            <person name="Garbeva P."/>
        </authorList>
    </citation>
    <scope>NUCLEOTIDE SEQUENCE [LARGE SCALE GENOMIC DNA]</scope>
    <source>
        <strain evidence="2 3">Ter6</strain>
    </source>
</reference>